<dbReference type="InterPro" id="IPR040690">
    <property type="entry name" value="FtsX_ECD"/>
</dbReference>
<keyword evidence="1" id="KW-1133">Transmembrane helix</keyword>
<keyword evidence="1" id="KW-0472">Membrane</keyword>
<dbReference type="InterPro" id="IPR004513">
    <property type="entry name" value="FtsX"/>
</dbReference>
<proteinExistence type="predicted"/>
<dbReference type="STRING" id="572544.Ilyop_1481"/>
<accession>E3H830</accession>
<dbReference type="OrthoDB" id="86041at2"/>
<dbReference type="PANTHER" id="PTHR47755">
    <property type="entry name" value="CELL DIVISION PROTEIN FTSX"/>
    <property type="match status" value="1"/>
</dbReference>
<reference evidence="3 4" key="1">
    <citation type="journal article" date="2010" name="Stand. Genomic Sci.">
        <title>Complete genome sequence of Ilyobacter polytropus type strain (CuHbu1).</title>
        <authorList>
            <person name="Sikorski J."/>
            <person name="Chertkov O."/>
            <person name="Lapidus A."/>
            <person name="Nolan M."/>
            <person name="Lucas S."/>
            <person name="Del Rio T.G."/>
            <person name="Tice H."/>
            <person name="Cheng J.F."/>
            <person name="Tapia R."/>
            <person name="Han C."/>
            <person name="Goodwin L."/>
            <person name="Pitluck S."/>
            <person name="Liolios K."/>
            <person name="Ivanova N."/>
            <person name="Mavromatis K."/>
            <person name="Mikhailova N."/>
            <person name="Pati A."/>
            <person name="Chen A."/>
            <person name="Palaniappan K."/>
            <person name="Land M."/>
            <person name="Hauser L."/>
            <person name="Chang Y.J."/>
            <person name="Jeffries C.D."/>
            <person name="Brambilla E."/>
            <person name="Yasawong M."/>
            <person name="Rohde M."/>
            <person name="Pukall R."/>
            <person name="Spring S."/>
            <person name="Goker M."/>
            <person name="Woyke T."/>
            <person name="Bristow J."/>
            <person name="Eisen J.A."/>
            <person name="Markowitz V."/>
            <person name="Hugenholtz P."/>
            <person name="Kyrpides N.C."/>
            <person name="Klenk H.P."/>
        </authorList>
    </citation>
    <scope>NUCLEOTIDE SEQUENCE [LARGE SCALE GENOMIC DNA]</scope>
    <source>
        <strain evidence="4">ATCC 51220 / DSM 2926 / LMG 16218 / CuHBu1</strain>
    </source>
</reference>
<organism evidence="3 4">
    <name type="scientific">Ilyobacter polytropus (strain ATCC 51220 / DSM 2926 / LMG 16218 / CuHBu1)</name>
    <dbReference type="NCBI Taxonomy" id="572544"/>
    <lineage>
        <taxon>Bacteria</taxon>
        <taxon>Fusobacteriati</taxon>
        <taxon>Fusobacteriota</taxon>
        <taxon>Fusobacteriia</taxon>
        <taxon>Fusobacteriales</taxon>
        <taxon>Fusobacteriaceae</taxon>
        <taxon>Ilyobacter</taxon>
    </lineage>
</organism>
<dbReference type="Pfam" id="PF18075">
    <property type="entry name" value="FtsX_ECD"/>
    <property type="match status" value="1"/>
</dbReference>
<evidence type="ECO:0000313" key="3">
    <source>
        <dbReference type="EMBL" id="ADO83261.1"/>
    </source>
</evidence>
<dbReference type="RefSeq" id="WP_013387928.1">
    <property type="nucleotide sequence ID" value="NC_014632.1"/>
</dbReference>
<dbReference type="AlphaFoldDB" id="E3H830"/>
<dbReference type="Gene3D" id="3.30.70.3040">
    <property type="match status" value="1"/>
</dbReference>
<keyword evidence="1" id="KW-0812">Transmembrane</keyword>
<feature type="transmembrane region" description="Helical" evidence="1">
    <location>
        <begin position="259"/>
        <end position="278"/>
    </location>
</feature>
<feature type="domain" description="FtsX extracellular" evidence="2">
    <location>
        <begin position="59"/>
        <end position="139"/>
    </location>
</feature>
<dbReference type="Proteomes" id="UP000006875">
    <property type="component" value="Chromosome"/>
</dbReference>
<dbReference type="PANTHER" id="PTHR47755:SF1">
    <property type="entry name" value="CELL DIVISION PROTEIN FTSX"/>
    <property type="match status" value="1"/>
</dbReference>
<dbReference type="eggNOG" id="COG2177">
    <property type="taxonomic scope" value="Bacteria"/>
</dbReference>
<evidence type="ECO:0000259" key="2">
    <source>
        <dbReference type="Pfam" id="PF18075"/>
    </source>
</evidence>
<dbReference type="EMBL" id="CP002281">
    <property type="protein sequence ID" value="ADO83261.1"/>
    <property type="molecule type" value="Genomic_DNA"/>
</dbReference>
<feature type="transmembrane region" description="Helical" evidence="1">
    <location>
        <begin position="215"/>
        <end position="238"/>
    </location>
</feature>
<keyword evidence="4" id="KW-1185">Reference proteome</keyword>
<name>E3H830_ILYPC</name>
<gene>
    <name evidence="3" type="ordered locus">Ilyop_1481</name>
</gene>
<evidence type="ECO:0000256" key="1">
    <source>
        <dbReference type="SAM" id="Phobius"/>
    </source>
</evidence>
<dbReference type="GO" id="GO:0005886">
    <property type="term" value="C:plasma membrane"/>
    <property type="evidence" value="ECO:0007669"/>
    <property type="project" value="UniProtKB-SubCell"/>
</dbReference>
<dbReference type="GO" id="GO:0051301">
    <property type="term" value="P:cell division"/>
    <property type="evidence" value="ECO:0007669"/>
    <property type="project" value="UniProtKB-KW"/>
</dbReference>
<feature type="transmembrane region" description="Helical" evidence="1">
    <location>
        <begin position="27"/>
        <end position="47"/>
    </location>
</feature>
<protein>
    <recommendedName>
        <fullName evidence="2">FtsX extracellular domain-containing protein</fullName>
    </recommendedName>
</protein>
<evidence type="ECO:0000313" key="4">
    <source>
        <dbReference type="Proteomes" id="UP000006875"/>
    </source>
</evidence>
<feature type="transmembrane region" description="Helical" evidence="1">
    <location>
        <begin position="167"/>
        <end position="187"/>
    </location>
</feature>
<sequence>MFKWLKSFLNELDEIIDRDFKCYRMNFFTLISAFIVLNAVGGVILNLHQNTENLKDNYKVRVYLKGNPDEKSINEFEGKLLELPEVRHMKYESKEVELRELEDDLGIRLPKGNNPLSDSISITFDGYDKLELLRQNLDKEDNFIKEVYVDNEQLQNLNKRIAKNQTFIRYFFLGAFLPVVLIIFNLLHTNIVKHSRDISSKIYMGDNKKNVLKPYYFISDAIFTGAAFTGTLIFLNFYEVFRKEFINYDRDYILSSTEQMLVLALVTILVIICVFPFVSRKIYRVKGDNQ</sequence>
<dbReference type="KEGG" id="ipo:Ilyop_1481"/>
<dbReference type="HOGENOM" id="CLU_989567_0_0_0"/>